<reference evidence="1" key="1">
    <citation type="submission" date="2014-09" db="EMBL/GenBank/DDBJ databases">
        <authorList>
            <person name="Magalhaes I.L.F."/>
            <person name="Oliveira U."/>
            <person name="Santos F.R."/>
            <person name="Vidigal T.H.D.A."/>
            <person name="Brescovit A.D."/>
            <person name="Santos A.J."/>
        </authorList>
    </citation>
    <scope>NUCLEOTIDE SEQUENCE</scope>
    <source>
        <tissue evidence="1">Shoot tissue taken approximately 20 cm above the soil surface</tissue>
    </source>
</reference>
<proteinExistence type="predicted"/>
<evidence type="ECO:0000313" key="1">
    <source>
        <dbReference type="EMBL" id="JAE33003.1"/>
    </source>
</evidence>
<organism evidence="1">
    <name type="scientific">Arundo donax</name>
    <name type="common">Giant reed</name>
    <name type="synonym">Donax arundinaceus</name>
    <dbReference type="NCBI Taxonomy" id="35708"/>
    <lineage>
        <taxon>Eukaryota</taxon>
        <taxon>Viridiplantae</taxon>
        <taxon>Streptophyta</taxon>
        <taxon>Embryophyta</taxon>
        <taxon>Tracheophyta</taxon>
        <taxon>Spermatophyta</taxon>
        <taxon>Magnoliopsida</taxon>
        <taxon>Liliopsida</taxon>
        <taxon>Poales</taxon>
        <taxon>Poaceae</taxon>
        <taxon>PACMAD clade</taxon>
        <taxon>Arundinoideae</taxon>
        <taxon>Arundineae</taxon>
        <taxon>Arundo</taxon>
    </lineage>
</organism>
<sequence>MTLQMPKGAASGSILRT</sequence>
<dbReference type="EMBL" id="GBRH01164893">
    <property type="protein sequence ID" value="JAE33003.1"/>
    <property type="molecule type" value="Transcribed_RNA"/>
</dbReference>
<name>A0A0A9HJE5_ARUDO</name>
<reference evidence="1" key="2">
    <citation type="journal article" date="2015" name="Data Brief">
        <title>Shoot transcriptome of the giant reed, Arundo donax.</title>
        <authorList>
            <person name="Barrero R.A."/>
            <person name="Guerrero F.D."/>
            <person name="Moolhuijzen P."/>
            <person name="Goolsby J.A."/>
            <person name="Tidwell J."/>
            <person name="Bellgard S.E."/>
            <person name="Bellgard M.I."/>
        </authorList>
    </citation>
    <scope>NUCLEOTIDE SEQUENCE</scope>
    <source>
        <tissue evidence="1">Shoot tissue taken approximately 20 cm above the soil surface</tissue>
    </source>
</reference>
<accession>A0A0A9HJE5</accession>
<dbReference type="AlphaFoldDB" id="A0A0A9HJE5"/>
<protein>
    <submittedName>
        <fullName evidence="1">REF6</fullName>
    </submittedName>
</protein>